<dbReference type="CDD" id="cd01068">
    <property type="entry name" value="globin_sensor"/>
    <property type="match status" value="1"/>
</dbReference>
<dbReference type="EMBL" id="CP002394">
    <property type="protein sequence ID" value="ADU29107.1"/>
    <property type="molecule type" value="Genomic_DNA"/>
</dbReference>
<dbReference type="eggNOG" id="COG0840">
    <property type="taxonomic scope" value="Bacteria"/>
</dbReference>
<evidence type="ECO:0000313" key="5">
    <source>
        <dbReference type="EMBL" id="ADU29107.1"/>
    </source>
</evidence>
<dbReference type="InterPro" id="IPR044398">
    <property type="entry name" value="Globin-sensor_dom"/>
</dbReference>
<dbReference type="Pfam" id="PF11563">
    <property type="entry name" value="Protoglobin"/>
    <property type="match status" value="1"/>
</dbReference>
<proteinExistence type="predicted"/>
<dbReference type="OrthoDB" id="266313at2"/>
<dbReference type="PANTHER" id="PTHR32089">
    <property type="entry name" value="METHYL-ACCEPTING CHEMOTAXIS PROTEIN MCPB"/>
    <property type="match status" value="1"/>
</dbReference>
<evidence type="ECO:0000259" key="4">
    <source>
        <dbReference type="PROSITE" id="PS50111"/>
    </source>
</evidence>
<dbReference type="GO" id="GO:0016020">
    <property type="term" value="C:membrane"/>
    <property type="evidence" value="ECO:0007669"/>
    <property type="project" value="InterPro"/>
</dbReference>
<dbReference type="InterPro" id="IPR039379">
    <property type="entry name" value="Protoglobin_sensor_dom"/>
</dbReference>
<reference evidence="5 6" key="1">
    <citation type="submission" date="2010-12" db="EMBL/GenBank/DDBJ databases">
        <title>Complete sequence of Bacillus cellulosilyticus DSM 2522.</title>
        <authorList>
            <consortium name="US DOE Joint Genome Institute"/>
            <person name="Lucas S."/>
            <person name="Copeland A."/>
            <person name="Lapidus A."/>
            <person name="Cheng J.-F."/>
            <person name="Bruce D."/>
            <person name="Goodwin L."/>
            <person name="Pitluck S."/>
            <person name="Chertkov O."/>
            <person name="Detter J.C."/>
            <person name="Han C."/>
            <person name="Tapia R."/>
            <person name="Land M."/>
            <person name="Hauser L."/>
            <person name="Jeffries C."/>
            <person name="Kyrpides N."/>
            <person name="Ivanova N."/>
            <person name="Mikhailova N."/>
            <person name="Brumm P."/>
            <person name="Mead D."/>
            <person name="Woyke T."/>
        </authorList>
    </citation>
    <scope>NUCLEOTIDE SEQUENCE [LARGE SCALE GENOMIC DNA]</scope>
    <source>
        <strain evidence="6">ATCC 21833 / DSM 2522 / FERM P-1141 / JCM 9156 / N-4</strain>
    </source>
</reference>
<dbReference type="PANTHER" id="PTHR32089:SF118">
    <property type="entry name" value="HEME-BASED AEROTACTIC TRANSDUCER HEMAT"/>
    <property type="match status" value="1"/>
</dbReference>
<evidence type="ECO:0000313" key="6">
    <source>
        <dbReference type="Proteomes" id="UP000001401"/>
    </source>
</evidence>
<dbReference type="RefSeq" id="WP_013487448.1">
    <property type="nucleotide sequence ID" value="NC_014829.1"/>
</dbReference>
<dbReference type="PROSITE" id="PS50111">
    <property type="entry name" value="CHEMOTAXIS_TRANSDUC_2"/>
    <property type="match status" value="1"/>
</dbReference>
<sequence>MFIKKRKNLKKEVSKGRGEIRLKKGTEMERQLKMINLTEKDLEVINAIQPFISKRINVIVDRFYKNLEIESSLLDIINDNSSIDRLKVTLKQHITEMFDGLIDEQYYSKRVRIAHIHVKIGLQTKWYMSAFQDLLLSLMELVDEIIEDKTECLYIIKAITKVINLEQQLVLEAYEIETKRQRETVEEEKNLVQNQVASSSENLAAISEETNATFQQLLMQSNDMVTLARNGSNLSIEAKTRAEEGKEQINSQTENMENIFQSLDDISDDVKVLLKISEQMQSIIDIVTGIADQTNLLSLNASIEAARAGEVGRGFTVVADEIRKLSEQTKQSVDNVSSLILNTNSQVDEVTKSLEKVREVVVSGNNNLDETVKHFEEILSTMDNTQQQNKEMEKNISVFVSSINELGSAFDDVAKSADNLTSITQN</sequence>
<organism evidence="5 6">
    <name type="scientific">Evansella cellulosilytica (strain ATCC 21833 / DSM 2522 / FERM P-1141 / JCM 9156 / N-4)</name>
    <name type="common">Bacillus cellulosilyticus</name>
    <dbReference type="NCBI Taxonomy" id="649639"/>
    <lineage>
        <taxon>Bacteria</taxon>
        <taxon>Bacillati</taxon>
        <taxon>Bacillota</taxon>
        <taxon>Bacilli</taxon>
        <taxon>Bacillales</taxon>
        <taxon>Bacillaceae</taxon>
        <taxon>Evansella</taxon>
    </lineage>
</organism>
<protein>
    <submittedName>
        <fullName evidence="5">Methyl-accepting chemotaxis sensory transducer</fullName>
    </submittedName>
</protein>
<dbReference type="SUPFAM" id="SSF46458">
    <property type="entry name" value="Globin-like"/>
    <property type="match status" value="1"/>
</dbReference>
<evidence type="ECO:0000256" key="2">
    <source>
        <dbReference type="PROSITE-ProRule" id="PRU00284"/>
    </source>
</evidence>
<dbReference type="Proteomes" id="UP000001401">
    <property type="component" value="Chromosome"/>
</dbReference>
<dbReference type="Pfam" id="PF00015">
    <property type="entry name" value="MCPsignal"/>
    <property type="match status" value="1"/>
</dbReference>
<gene>
    <name evidence="5" type="ordered locus">Bcell_0827</name>
</gene>
<dbReference type="InterPro" id="IPR004089">
    <property type="entry name" value="MCPsignal_dom"/>
</dbReference>
<keyword evidence="3" id="KW-0175">Coiled coil</keyword>
<feature type="coiled-coil region" evidence="3">
    <location>
        <begin position="171"/>
        <end position="202"/>
    </location>
</feature>
<dbReference type="HOGENOM" id="CLU_000445_21_4_9"/>
<dbReference type="InterPro" id="IPR009050">
    <property type="entry name" value="Globin-like_sf"/>
</dbReference>
<dbReference type="STRING" id="649639.Bcell_0827"/>
<evidence type="ECO:0000256" key="1">
    <source>
        <dbReference type="ARBA" id="ARBA00023224"/>
    </source>
</evidence>
<keyword evidence="1 2" id="KW-0807">Transducer</keyword>
<dbReference type="GO" id="GO:0007165">
    <property type="term" value="P:signal transduction"/>
    <property type="evidence" value="ECO:0007669"/>
    <property type="project" value="UniProtKB-KW"/>
</dbReference>
<dbReference type="GO" id="GO:0020037">
    <property type="term" value="F:heme binding"/>
    <property type="evidence" value="ECO:0007669"/>
    <property type="project" value="InterPro"/>
</dbReference>
<dbReference type="AlphaFoldDB" id="E6U0Q9"/>
<evidence type="ECO:0000256" key="3">
    <source>
        <dbReference type="SAM" id="Coils"/>
    </source>
</evidence>
<dbReference type="InterPro" id="IPR012292">
    <property type="entry name" value="Globin/Proto"/>
</dbReference>
<dbReference type="Gene3D" id="1.10.287.950">
    <property type="entry name" value="Methyl-accepting chemotaxis protein"/>
    <property type="match status" value="1"/>
</dbReference>
<dbReference type="SMART" id="SM00283">
    <property type="entry name" value="MA"/>
    <property type="match status" value="1"/>
</dbReference>
<accession>E6U0Q9</accession>
<name>E6U0Q9_EVAC2</name>
<keyword evidence="6" id="KW-1185">Reference proteome</keyword>
<dbReference type="Gene3D" id="1.10.490.10">
    <property type="entry name" value="Globins"/>
    <property type="match status" value="1"/>
</dbReference>
<dbReference type="GO" id="GO:0019825">
    <property type="term" value="F:oxygen binding"/>
    <property type="evidence" value="ECO:0007669"/>
    <property type="project" value="InterPro"/>
</dbReference>
<dbReference type="SUPFAM" id="SSF58104">
    <property type="entry name" value="Methyl-accepting chemotaxis protein (MCP) signaling domain"/>
    <property type="match status" value="1"/>
</dbReference>
<feature type="domain" description="Methyl-accepting transducer" evidence="4">
    <location>
        <begin position="178"/>
        <end position="414"/>
    </location>
</feature>
<dbReference type="KEGG" id="bco:Bcell_0827"/>